<dbReference type="EMBL" id="LAZR01004363">
    <property type="protein sequence ID" value="KKN09304.1"/>
    <property type="molecule type" value="Genomic_DNA"/>
</dbReference>
<evidence type="ECO:0008006" key="2">
    <source>
        <dbReference type="Google" id="ProtNLM"/>
    </source>
</evidence>
<dbReference type="Gene3D" id="3.40.50.2000">
    <property type="entry name" value="Glycogen Phosphorylase B"/>
    <property type="match status" value="2"/>
</dbReference>
<accession>A0A0F9MU71</accession>
<dbReference type="SUPFAM" id="SSF53756">
    <property type="entry name" value="UDP-Glycosyltransferase/glycogen phosphorylase"/>
    <property type="match status" value="1"/>
</dbReference>
<name>A0A0F9MU71_9ZZZZ</name>
<dbReference type="AlphaFoldDB" id="A0A0F9MU71"/>
<gene>
    <name evidence="1" type="ORF">LCGC14_1047950</name>
</gene>
<reference evidence="1" key="1">
    <citation type="journal article" date="2015" name="Nature">
        <title>Complex archaea that bridge the gap between prokaryotes and eukaryotes.</title>
        <authorList>
            <person name="Spang A."/>
            <person name="Saw J.H."/>
            <person name="Jorgensen S.L."/>
            <person name="Zaremba-Niedzwiedzka K."/>
            <person name="Martijn J."/>
            <person name="Lind A.E."/>
            <person name="van Eijk R."/>
            <person name="Schleper C."/>
            <person name="Guy L."/>
            <person name="Ettema T.J."/>
        </authorList>
    </citation>
    <scope>NUCLEOTIDE SEQUENCE</scope>
</reference>
<organism evidence="1">
    <name type="scientific">marine sediment metagenome</name>
    <dbReference type="NCBI Taxonomy" id="412755"/>
    <lineage>
        <taxon>unclassified sequences</taxon>
        <taxon>metagenomes</taxon>
        <taxon>ecological metagenomes</taxon>
    </lineage>
</organism>
<protein>
    <recommendedName>
        <fullName evidence="2">Glycosyl transferase family 1 domain-containing protein</fullName>
    </recommendedName>
</protein>
<proteinExistence type="predicted"/>
<sequence length="327" mass="36382">MRIVHSLSVTPGACGLYETANELIVAEQNLGVTVAVANPLRPRKQDVEALQKCDLIVDHSGLTGDMWKAKKPIIHVRHGRPHSTFLMEEQGNKKVYSFLRNSRRRYDAIVTFWDSHVPYLELMFGRQDIHVIPAPVDLEKWCPEGSVYDFGKNKGVFNIVCADVFRRDEDPFHVVSACGLLPEGYKIHLVGLKGGLSSATKALVGSLGKNRGSLFSWIKGLSCLYRAADLVISPHKIATRAIRESMACGTPVLADLGNPHTKWVADAHNARKFCQKIQEVFHELQKFPDNGDARNHAVMAFDPRNTATRFLKVAESVLEGTKVLCNT</sequence>
<comment type="caution">
    <text evidence="1">The sequence shown here is derived from an EMBL/GenBank/DDBJ whole genome shotgun (WGS) entry which is preliminary data.</text>
</comment>
<evidence type="ECO:0000313" key="1">
    <source>
        <dbReference type="EMBL" id="KKN09304.1"/>
    </source>
</evidence>